<proteinExistence type="predicted"/>
<name>A0ACC3D2R5_9PEZI</name>
<dbReference type="EMBL" id="JAWDJW010008231">
    <property type="protein sequence ID" value="KAK3060867.1"/>
    <property type="molecule type" value="Genomic_DNA"/>
</dbReference>
<protein>
    <submittedName>
        <fullName evidence="1">Uncharacterized protein</fullName>
    </submittedName>
</protein>
<sequence>MPELFEEFRRREVSSLNIEVIAINQFDKELVEWKVGKVYWVRIVEIDAFQEACAIPMKNVLELNIILEIVVLLLLMNNAHVPLTQCFPAWKMIQLALACLRLAFHARAIQTAQQRCDYPQSSNPSGSAGKIDRNIYARDVESPDHATQLEPNVRQLGSTHLNYFYIVLLFGHDPVIRAVIRSHKDTVHSVTFDYNVF</sequence>
<dbReference type="Proteomes" id="UP001186974">
    <property type="component" value="Unassembled WGS sequence"/>
</dbReference>
<evidence type="ECO:0000313" key="2">
    <source>
        <dbReference type="Proteomes" id="UP001186974"/>
    </source>
</evidence>
<comment type="caution">
    <text evidence="1">The sequence shown here is derived from an EMBL/GenBank/DDBJ whole genome shotgun (WGS) entry which is preliminary data.</text>
</comment>
<accession>A0ACC3D2R5</accession>
<evidence type="ECO:0000313" key="1">
    <source>
        <dbReference type="EMBL" id="KAK3060867.1"/>
    </source>
</evidence>
<organism evidence="1 2">
    <name type="scientific">Coniosporium uncinatum</name>
    <dbReference type="NCBI Taxonomy" id="93489"/>
    <lineage>
        <taxon>Eukaryota</taxon>
        <taxon>Fungi</taxon>
        <taxon>Dikarya</taxon>
        <taxon>Ascomycota</taxon>
        <taxon>Pezizomycotina</taxon>
        <taxon>Dothideomycetes</taxon>
        <taxon>Dothideomycetes incertae sedis</taxon>
        <taxon>Coniosporium</taxon>
    </lineage>
</organism>
<gene>
    <name evidence="1" type="ORF">LTS18_007515</name>
</gene>
<reference evidence="1" key="1">
    <citation type="submission" date="2024-09" db="EMBL/GenBank/DDBJ databases">
        <title>Black Yeasts Isolated from many extreme environments.</title>
        <authorList>
            <person name="Coleine C."/>
            <person name="Stajich J.E."/>
            <person name="Selbmann L."/>
        </authorList>
    </citation>
    <scope>NUCLEOTIDE SEQUENCE</scope>
    <source>
        <strain evidence="1">CCFEE 5737</strain>
    </source>
</reference>
<keyword evidence="2" id="KW-1185">Reference proteome</keyword>